<dbReference type="PANTHER" id="PTHR30213">
    <property type="entry name" value="INNER MEMBRANE PROTEIN YHJD"/>
    <property type="match status" value="1"/>
</dbReference>
<dbReference type="PANTHER" id="PTHR30213:SF1">
    <property type="entry name" value="INNER MEMBRANE PROTEIN YHJD"/>
    <property type="match status" value="1"/>
</dbReference>
<dbReference type="RefSeq" id="WP_073387353.1">
    <property type="nucleotide sequence ID" value="NZ_FQVU01000002.1"/>
</dbReference>
<keyword evidence="5 6" id="KW-0472">Membrane</keyword>
<dbReference type="STRING" id="1206085.SAMN05443575_1120"/>
<feature type="transmembrane region" description="Helical" evidence="6">
    <location>
        <begin position="167"/>
        <end position="191"/>
    </location>
</feature>
<dbReference type="AlphaFoldDB" id="A0A1M5GC27"/>
<evidence type="ECO:0000256" key="1">
    <source>
        <dbReference type="ARBA" id="ARBA00004651"/>
    </source>
</evidence>
<protein>
    <submittedName>
        <fullName evidence="7">Membrane protein</fullName>
    </submittedName>
</protein>
<feature type="transmembrane region" description="Helical" evidence="6">
    <location>
        <begin position="275"/>
        <end position="294"/>
    </location>
</feature>
<dbReference type="OrthoDB" id="4127374at2"/>
<evidence type="ECO:0000256" key="3">
    <source>
        <dbReference type="ARBA" id="ARBA00022692"/>
    </source>
</evidence>
<dbReference type="InterPro" id="IPR017039">
    <property type="entry name" value="Virul_fac_BrkB"/>
</dbReference>
<dbReference type="EMBL" id="FQVU01000002">
    <property type="protein sequence ID" value="SHG01041.1"/>
    <property type="molecule type" value="Genomic_DNA"/>
</dbReference>
<keyword evidence="3 6" id="KW-0812">Transmembrane</keyword>
<proteinExistence type="predicted"/>
<keyword evidence="2" id="KW-1003">Cell membrane</keyword>
<dbReference type="Proteomes" id="UP000186132">
    <property type="component" value="Unassembled WGS sequence"/>
</dbReference>
<evidence type="ECO:0000256" key="2">
    <source>
        <dbReference type="ARBA" id="ARBA00022475"/>
    </source>
</evidence>
<organism evidence="7 8">
    <name type="scientific">Jatrophihabitans endophyticus</name>
    <dbReference type="NCBI Taxonomy" id="1206085"/>
    <lineage>
        <taxon>Bacteria</taxon>
        <taxon>Bacillati</taxon>
        <taxon>Actinomycetota</taxon>
        <taxon>Actinomycetes</taxon>
        <taxon>Jatrophihabitantales</taxon>
        <taxon>Jatrophihabitantaceae</taxon>
        <taxon>Jatrophihabitans</taxon>
    </lineage>
</organism>
<feature type="transmembrane region" description="Helical" evidence="6">
    <location>
        <begin position="211"/>
        <end position="233"/>
    </location>
</feature>
<reference evidence="8" key="1">
    <citation type="submission" date="2016-11" db="EMBL/GenBank/DDBJ databases">
        <authorList>
            <person name="Varghese N."/>
            <person name="Submissions S."/>
        </authorList>
    </citation>
    <scope>NUCLEOTIDE SEQUENCE [LARGE SCALE GENOMIC DNA]</scope>
    <source>
        <strain evidence="8">DSM 45627</strain>
    </source>
</reference>
<feature type="transmembrane region" description="Helical" evidence="6">
    <location>
        <begin position="245"/>
        <end position="269"/>
    </location>
</feature>
<dbReference type="Pfam" id="PF03631">
    <property type="entry name" value="Virul_fac_BrkB"/>
    <property type="match status" value="1"/>
</dbReference>
<accession>A0A1M5GC27</accession>
<comment type="subcellular location">
    <subcellularLocation>
        <location evidence="1">Cell membrane</location>
        <topology evidence="1">Multi-pass membrane protein</topology>
    </subcellularLocation>
</comment>
<evidence type="ECO:0000256" key="6">
    <source>
        <dbReference type="SAM" id="Phobius"/>
    </source>
</evidence>
<evidence type="ECO:0000256" key="4">
    <source>
        <dbReference type="ARBA" id="ARBA00022989"/>
    </source>
</evidence>
<name>A0A1M5GC27_9ACTN</name>
<sequence>MSDTAQPPDAGQDADAPGRLARVKAGAAGRWQRAQQDHLWLRHVVDAWGLLTRNHGNQYAGAITYFSFLALFPMLLLAVSVTGFVLSSHPGAEADLFRHITDEVPGEFGTTLSESVQTAIDKRTGVGIVGLLGVLLTGLGWIGNLREAIDAVWGRAKPKRNFLAERLSNLLVLAGLGVGILVSLALTVVGTSLTDQILDFVGLDELPGSTIVLKILGIAIAVAGDSVIFWWLLVRLPDVEVDKRIALRGAILASVGFEILKILGTYTIAHSAGSATAGPFAGIIAVLVWIQLVMRWMLFSCAWIATVNTAARTANSVPVMPVRGVDGTAAAGPDTPQSAVRPATVGATLVGAGAIAGAVATWAATRDRRDRED</sequence>
<evidence type="ECO:0000313" key="8">
    <source>
        <dbReference type="Proteomes" id="UP000186132"/>
    </source>
</evidence>
<evidence type="ECO:0000256" key="5">
    <source>
        <dbReference type="ARBA" id="ARBA00023136"/>
    </source>
</evidence>
<feature type="transmembrane region" description="Helical" evidence="6">
    <location>
        <begin position="125"/>
        <end position="146"/>
    </location>
</feature>
<feature type="transmembrane region" description="Helical" evidence="6">
    <location>
        <begin position="63"/>
        <end position="86"/>
    </location>
</feature>
<gene>
    <name evidence="7" type="ORF">SAMN05443575_1120</name>
</gene>
<keyword evidence="4 6" id="KW-1133">Transmembrane helix</keyword>
<dbReference type="GO" id="GO:0005886">
    <property type="term" value="C:plasma membrane"/>
    <property type="evidence" value="ECO:0007669"/>
    <property type="project" value="UniProtKB-SubCell"/>
</dbReference>
<evidence type="ECO:0000313" key="7">
    <source>
        <dbReference type="EMBL" id="SHG01041.1"/>
    </source>
</evidence>
<keyword evidence="8" id="KW-1185">Reference proteome</keyword>